<organism evidence="2 3">
    <name type="scientific">Trichuris suis</name>
    <name type="common">pig whipworm</name>
    <dbReference type="NCBI Taxonomy" id="68888"/>
    <lineage>
        <taxon>Eukaryota</taxon>
        <taxon>Metazoa</taxon>
        <taxon>Ecdysozoa</taxon>
        <taxon>Nematoda</taxon>
        <taxon>Enoplea</taxon>
        <taxon>Dorylaimia</taxon>
        <taxon>Trichinellida</taxon>
        <taxon>Trichuridae</taxon>
        <taxon>Trichuris</taxon>
    </lineage>
</organism>
<protein>
    <submittedName>
        <fullName evidence="2">Uncharacterized protein</fullName>
    </submittedName>
</protein>
<proteinExistence type="predicted"/>
<feature type="compositionally biased region" description="Acidic residues" evidence="1">
    <location>
        <begin position="36"/>
        <end position="45"/>
    </location>
</feature>
<evidence type="ECO:0000313" key="3">
    <source>
        <dbReference type="Proteomes" id="UP000030764"/>
    </source>
</evidence>
<accession>A0A085MFK8</accession>
<evidence type="ECO:0000256" key="1">
    <source>
        <dbReference type="SAM" id="MobiDB-lite"/>
    </source>
</evidence>
<dbReference type="Proteomes" id="UP000030764">
    <property type="component" value="Unassembled WGS sequence"/>
</dbReference>
<dbReference type="AlphaFoldDB" id="A0A085MFK8"/>
<feature type="region of interest" description="Disordered" evidence="1">
    <location>
        <begin position="31"/>
        <end position="59"/>
    </location>
</feature>
<dbReference type="EMBL" id="KL363196">
    <property type="protein sequence ID" value="KFD56004.1"/>
    <property type="molecule type" value="Genomic_DNA"/>
</dbReference>
<sequence length="218" mass="24326">MLPSDGWLTCDSAEQGFQLMNDEEIVDFVSKKPADNEEEQQAAEDEEKRTWSPHIAKGGRRDGYLRATQETKVTITQKSRNDRPLTQFLFEPTEPAGNCEYGKISSRELFLMSLRGTASTPYKKLVSAGQSFSLVRRTSPPSELRKSCLSFKIDAVQMDMVDTGQLESEESMAKGGSGHHARRWKAIPHPCGLWAVETCGLTAIQTTIQRGRRSATII</sequence>
<keyword evidence="3" id="KW-1185">Reference proteome</keyword>
<reference evidence="2 3" key="1">
    <citation type="journal article" date="2014" name="Nat. Genet.">
        <title>Genome and transcriptome of the porcine whipworm Trichuris suis.</title>
        <authorList>
            <person name="Jex A.R."/>
            <person name="Nejsum P."/>
            <person name="Schwarz E.M."/>
            <person name="Hu L."/>
            <person name="Young N.D."/>
            <person name="Hall R.S."/>
            <person name="Korhonen P.K."/>
            <person name="Liao S."/>
            <person name="Thamsborg S."/>
            <person name="Xia J."/>
            <person name="Xu P."/>
            <person name="Wang S."/>
            <person name="Scheerlinck J.P."/>
            <person name="Hofmann A."/>
            <person name="Sternberg P.W."/>
            <person name="Wang J."/>
            <person name="Gasser R.B."/>
        </authorList>
    </citation>
    <scope>NUCLEOTIDE SEQUENCE [LARGE SCALE GENOMIC DNA]</scope>
    <source>
        <strain evidence="2">DCEP-RM93M</strain>
    </source>
</reference>
<gene>
    <name evidence="2" type="ORF">M513_03128</name>
</gene>
<name>A0A085MFK8_9BILA</name>
<evidence type="ECO:0000313" key="2">
    <source>
        <dbReference type="EMBL" id="KFD56004.1"/>
    </source>
</evidence>